<dbReference type="InterPro" id="IPR002293">
    <property type="entry name" value="AA/rel_permease1"/>
</dbReference>
<feature type="transmembrane region" description="Helical" evidence="6">
    <location>
        <begin position="254"/>
        <end position="281"/>
    </location>
</feature>
<dbReference type="PANTHER" id="PTHR42770:SF7">
    <property type="entry name" value="MEMBRANE PROTEIN"/>
    <property type="match status" value="1"/>
</dbReference>
<evidence type="ECO:0000256" key="5">
    <source>
        <dbReference type="ARBA" id="ARBA00023136"/>
    </source>
</evidence>
<dbReference type="InterPro" id="IPR050367">
    <property type="entry name" value="APC_superfamily"/>
</dbReference>
<evidence type="ECO:0000256" key="2">
    <source>
        <dbReference type="ARBA" id="ARBA00022475"/>
    </source>
</evidence>
<dbReference type="EMBL" id="CP081297">
    <property type="protein sequence ID" value="QZD86224.1"/>
    <property type="molecule type" value="Genomic_DNA"/>
</dbReference>
<protein>
    <submittedName>
        <fullName evidence="7">APC family permease</fullName>
    </submittedName>
</protein>
<feature type="transmembrane region" description="Helical" evidence="6">
    <location>
        <begin position="140"/>
        <end position="160"/>
    </location>
</feature>
<accession>A0ABX8ZDE9</accession>
<name>A0ABX8ZDE9_9SPHN</name>
<feature type="transmembrane region" description="Helical" evidence="6">
    <location>
        <begin position="172"/>
        <end position="191"/>
    </location>
</feature>
<keyword evidence="5 6" id="KW-0472">Membrane</keyword>
<evidence type="ECO:0000256" key="4">
    <source>
        <dbReference type="ARBA" id="ARBA00022989"/>
    </source>
</evidence>
<feature type="transmembrane region" description="Helical" evidence="6">
    <location>
        <begin position="386"/>
        <end position="404"/>
    </location>
</feature>
<evidence type="ECO:0000256" key="3">
    <source>
        <dbReference type="ARBA" id="ARBA00022692"/>
    </source>
</evidence>
<proteinExistence type="predicted"/>
<organism evidence="7 8">
    <name type="scientific">Qipengyuania psychrotolerans</name>
    <dbReference type="NCBI Taxonomy" id="2867238"/>
    <lineage>
        <taxon>Bacteria</taxon>
        <taxon>Pseudomonadati</taxon>
        <taxon>Pseudomonadota</taxon>
        <taxon>Alphaproteobacteria</taxon>
        <taxon>Sphingomonadales</taxon>
        <taxon>Erythrobacteraceae</taxon>
        <taxon>Qipengyuania</taxon>
    </lineage>
</organism>
<feature type="transmembrane region" description="Helical" evidence="6">
    <location>
        <begin position="212"/>
        <end position="234"/>
    </location>
</feature>
<feature type="transmembrane region" description="Helical" evidence="6">
    <location>
        <begin position="76"/>
        <end position="99"/>
    </location>
</feature>
<dbReference type="Pfam" id="PF13520">
    <property type="entry name" value="AA_permease_2"/>
    <property type="match status" value="1"/>
</dbReference>
<comment type="subcellular location">
    <subcellularLocation>
        <location evidence="1">Cell membrane</location>
        <topology evidence="1">Multi-pass membrane protein</topology>
    </subcellularLocation>
</comment>
<evidence type="ECO:0000256" key="1">
    <source>
        <dbReference type="ARBA" id="ARBA00004651"/>
    </source>
</evidence>
<gene>
    <name evidence="7" type="ORF">K3166_08060</name>
</gene>
<evidence type="ECO:0000313" key="8">
    <source>
        <dbReference type="Proteomes" id="UP000824280"/>
    </source>
</evidence>
<feature type="transmembrane region" description="Helical" evidence="6">
    <location>
        <begin position="29"/>
        <end position="48"/>
    </location>
</feature>
<dbReference type="PANTHER" id="PTHR42770">
    <property type="entry name" value="AMINO ACID TRANSPORTER-RELATED"/>
    <property type="match status" value="1"/>
</dbReference>
<dbReference type="Proteomes" id="UP000824280">
    <property type="component" value="Chromosome"/>
</dbReference>
<evidence type="ECO:0000256" key="6">
    <source>
        <dbReference type="SAM" id="Phobius"/>
    </source>
</evidence>
<dbReference type="PIRSF" id="PIRSF006060">
    <property type="entry name" value="AA_transporter"/>
    <property type="match status" value="1"/>
</dbReference>
<keyword evidence="3 6" id="KW-0812">Transmembrane</keyword>
<keyword evidence="4 6" id="KW-1133">Transmembrane helix</keyword>
<keyword evidence="8" id="KW-1185">Reference proteome</keyword>
<dbReference type="Gene3D" id="1.20.1740.10">
    <property type="entry name" value="Amino acid/polyamine transporter I"/>
    <property type="match status" value="1"/>
</dbReference>
<reference evidence="7 8" key="1">
    <citation type="submission" date="2021-08" db="EMBL/GenBank/DDBJ databases">
        <title>Comparative Genomics Analysis of the Genus Qipengyuania Reveals Extensive Genetic Diversity and Metabolic Versatility, Including the Description of Fifteen Novel Species.</title>
        <authorList>
            <person name="Liu Y."/>
        </authorList>
    </citation>
    <scope>NUCLEOTIDE SEQUENCE [LARGE SCALE GENOMIC DNA]</scope>
    <source>
        <strain evidence="7 8">1XM2-8</strain>
    </source>
</reference>
<feature type="transmembrane region" description="Helical" evidence="6">
    <location>
        <begin position="111"/>
        <end position="128"/>
    </location>
</feature>
<keyword evidence="2" id="KW-1003">Cell membrane</keyword>
<sequence length="414" mass="43081">MVVGSMIGGSIFVLPSSLAQFGWTSTVGWLAAGIGVLAIARVITDLTVRNPEEPSVLTICGDVLGLLPGRIIAWSYWLLLVGAGAVLSMVAADYLSFLFPMLAETNGMRSFAAFFILSAIAMLNLGGVKGAGVFQVATTVLKLLPLVFVIGIAAFILFSAPSTFTQSQSEPFNLGLLTPTVGVLCFALLGFESASLIAQRVKDPERNVVRATLLGLVLVLVIYFLVSTTIVLATPADVLRNAPAPLAMFTSTFAGSWAGSAVALFAAISAIGCLNAVVLLLGEVPFGMVRDGQLPEWIAPGSERGIGQRPLLTGTGLAAALVLVSSNSVGEQVLDFLLRLTTASSIFFYAGICLTAIKVGVQRPLAIFGVGFCAWILYGTGTEASLLGISLMLVGMIMSFLIGGRTKPRGTAPA</sequence>
<evidence type="ECO:0000313" key="7">
    <source>
        <dbReference type="EMBL" id="QZD86224.1"/>
    </source>
</evidence>
<feature type="transmembrane region" description="Helical" evidence="6">
    <location>
        <begin position="336"/>
        <end position="357"/>
    </location>
</feature>